<sequence>MLRKAMSVLRVPSLIFALVVSLSRFSPVYLSLPPLDQPYLSWYSRHLGGNQLKHLKDHIAATPVFPFKDPNYVSNHGRSLSLKTCPLRTYISEARGPKNPSFLGNNIQIVAKTAGMHRNEWVENADRWVAGFLAMFEEGCHKMVSYNNASLSSFGFLLV</sequence>
<dbReference type="OrthoDB" id="17102at2759"/>
<evidence type="ECO:0000313" key="2">
    <source>
        <dbReference type="Proteomes" id="UP000541444"/>
    </source>
</evidence>
<dbReference type="EMBL" id="JACGCM010002535">
    <property type="protein sequence ID" value="KAF6139089.1"/>
    <property type="molecule type" value="Genomic_DNA"/>
</dbReference>
<reference evidence="1 2" key="1">
    <citation type="journal article" date="2020" name="IScience">
        <title>Genome Sequencing of the Endangered Kingdonia uniflora (Circaeasteraceae, Ranunculales) Reveals Potential Mechanisms of Evolutionary Specialization.</title>
        <authorList>
            <person name="Sun Y."/>
            <person name="Deng T."/>
            <person name="Zhang A."/>
            <person name="Moore M.J."/>
            <person name="Landis J.B."/>
            <person name="Lin N."/>
            <person name="Zhang H."/>
            <person name="Zhang X."/>
            <person name="Huang J."/>
            <person name="Zhang X."/>
            <person name="Sun H."/>
            <person name="Wang H."/>
        </authorList>
    </citation>
    <scope>NUCLEOTIDE SEQUENCE [LARGE SCALE GENOMIC DNA]</scope>
    <source>
        <strain evidence="1">TB1705</strain>
        <tissue evidence="1">Leaf</tissue>
    </source>
</reference>
<keyword evidence="2" id="KW-1185">Reference proteome</keyword>
<comment type="caution">
    <text evidence="1">The sequence shown here is derived from an EMBL/GenBank/DDBJ whole genome shotgun (WGS) entry which is preliminary data.</text>
</comment>
<organism evidence="1 2">
    <name type="scientific">Kingdonia uniflora</name>
    <dbReference type="NCBI Taxonomy" id="39325"/>
    <lineage>
        <taxon>Eukaryota</taxon>
        <taxon>Viridiplantae</taxon>
        <taxon>Streptophyta</taxon>
        <taxon>Embryophyta</taxon>
        <taxon>Tracheophyta</taxon>
        <taxon>Spermatophyta</taxon>
        <taxon>Magnoliopsida</taxon>
        <taxon>Ranunculales</taxon>
        <taxon>Circaeasteraceae</taxon>
        <taxon>Kingdonia</taxon>
    </lineage>
</organism>
<proteinExistence type="predicted"/>
<name>A0A7J7L942_9MAGN</name>
<gene>
    <name evidence="1" type="ORF">GIB67_010815</name>
</gene>
<accession>A0A7J7L942</accession>
<dbReference type="AlphaFoldDB" id="A0A7J7L942"/>
<evidence type="ECO:0000313" key="1">
    <source>
        <dbReference type="EMBL" id="KAF6139089.1"/>
    </source>
</evidence>
<protein>
    <submittedName>
        <fullName evidence="1">Uncharacterized protein</fullName>
    </submittedName>
</protein>
<dbReference type="Proteomes" id="UP000541444">
    <property type="component" value="Unassembled WGS sequence"/>
</dbReference>